<evidence type="ECO:0000313" key="12">
    <source>
        <dbReference type="EMBL" id="MFC4692965.1"/>
    </source>
</evidence>
<dbReference type="RefSeq" id="WP_387987580.1">
    <property type="nucleotide sequence ID" value="NZ_JBHSGR010000005.1"/>
</dbReference>
<evidence type="ECO:0000313" key="13">
    <source>
        <dbReference type="Proteomes" id="UP001596025"/>
    </source>
</evidence>
<dbReference type="InterPro" id="IPR018044">
    <property type="entry name" value="Peptidase_S11"/>
</dbReference>
<accession>A0ABV9LGM6</accession>
<dbReference type="Proteomes" id="UP001596025">
    <property type="component" value="Unassembled WGS sequence"/>
</dbReference>
<keyword evidence="12" id="KW-0645">Protease</keyword>
<keyword evidence="5" id="KW-0573">Peptidoglycan synthesis</keyword>
<keyword evidence="9" id="KW-0812">Transmembrane</keyword>
<keyword evidence="3 12" id="KW-0378">Hydrolase</keyword>
<evidence type="ECO:0000256" key="9">
    <source>
        <dbReference type="SAM" id="Phobius"/>
    </source>
</evidence>
<feature type="region of interest" description="Disordered" evidence="8">
    <location>
        <begin position="399"/>
        <end position="443"/>
    </location>
</feature>
<dbReference type="InterPro" id="IPR001967">
    <property type="entry name" value="Peptidase_S11_N"/>
</dbReference>
<evidence type="ECO:0000256" key="2">
    <source>
        <dbReference type="ARBA" id="ARBA00022729"/>
    </source>
</evidence>
<evidence type="ECO:0000256" key="5">
    <source>
        <dbReference type="ARBA" id="ARBA00022984"/>
    </source>
</evidence>
<keyword evidence="2 10" id="KW-0732">Signal</keyword>
<dbReference type="InterPro" id="IPR012338">
    <property type="entry name" value="Beta-lactam/transpept-like"/>
</dbReference>
<feature type="compositionally biased region" description="Gly residues" evidence="8">
    <location>
        <begin position="51"/>
        <end position="65"/>
    </location>
</feature>
<dbReference type="EMBL" id="JBHSGR010000005">
    <property type="protein sequence ID" value="MFC4692965.1"/>
    <property type="molecule type" value="Genomic_DNA"/>
</dbReference>
<organism evidence="12 13">
    <name type="scientific">Geodermatophilus arenarius</name>
    <dbReference type="NCBI Taxonomy" id="1137990"/>
    <lineage>
        <taxon>Bacteria</taxon>
        <taxon>Bacillati</taxon>
        <taxon>Actinomycetota</taxon>
        <taxon>Actinomycetes</taxon>
        <taxon>Geodermatophilales</taxon>
        <taxon>Geodermatophilaceae</taxon>
        <taxon>Geodermatophilus</taxon>
    </lineage>
</organism>
<feature type="signal peptide" evidence="10">
    <location>
        <begin position="1"/>
        <end position="26"/>
    </location>
</feature>
<feature type="transmembrane region" description="Helical" evidence="9">
    <location>
        <begin position="377"/>
        <end position="397"/>
    </location>
</feature>
<proteinExistence type="inferred from homology"/>
<evidence type="ECO:0000256" key="8">
    <source>
        <dbReference type="SAM" id="MobiDB-lite"/>
    </source>
</evidence>
<dbReference type="PANTHER" id="PTHR21581:SF33">
    <property type="entry name" value="D-ALANYL-D-ALANINE CARBOXYPEPTIDASE DACB"/>
    <property type="match status" value="1"/>
</dbReference>
<keyword evidence="4" id="KW-0133">Cell shape</keyword>
<evidence type="ECO:0000259" key="11">
    <source>
        <dbReference type="Pfam" id="PF00768"/>
    </source>
</evidence>
<dbReference type="PRINTS" id="PR00725">
    <property type="entry name" value="DADACBPTASE1"/>
</dbReference>
<dbReference type="PANTHER" id="PTHR21581">
    <property type="entry name" value="D-ALANYL-D-ALANINE CARBOXYPEPTIDASE"/>
    <property type="match status" value="1"/>
</dbReference>
<feature type="compositionally biased region" description="Low complexity" evidence="8">
    <location>
        <begin position="340"/>
        <end position="365"/>
    </location>
</feature>
<keyword evidence="13" id="KW-1185">Reference proteome</keyword>
<keyword evidence="9" id="KW-0472">Membrane</keyword>
<evidence type="ECO:0000256" key="7">
    <source>
        <dbReference type="RuleBase" id="RU004016"/>
    </source>
</evidence>
<dbReference type="SUPFAM" id="SSF56601">
    <property type="entry name" value="beta-lactamase/transpeptidase-like"/>
    <property type="match status" value="1"/>
</dbReference>
<feature type="region of interest" description="Disordered" evidence="8">
    <location>
        <begin position="28"/>
        <end position="70"/>
    </location>
</feature>
<evidence type="ECO:0000256" key="1">
    <source>
        <dbReference type="ARBA" id="ARBA00007164"/>
    </source>
</evidence>
<dbReference type="EC" id="3.4.-.-" evidence="12"/>
<feature type="compositionally biased region" description="Low complexity" evidence="8">
    <location>
        <begin position="28"/>
        <end position="38"/>
    </location>
</feature>
<name>A0ABV9LGM6_9ACTN</name>
<evidence type="ECO:0000256" key="6">
    <source>
        <dbReference type="ARBA" id="ARBA00023316"/>
    </source>
</evidence>
<evidence type="ECO:0000256" key="3">
    <source>
        <dbReference type="ARBA" id="ARBA00022801"/>
    </source>
</evidence>
<keyword evidence="9" id="KW-1133">Transmembrane helix</keyword>
<comment type="caution">
    <text evidence="12">The sequence shown here is derived from an EMBL/GenBank/DDBJ whole genome shotgun (WGS) entry which is preliminary data.</text>
</comment>
<dbReference type="GO" id="GO:0004180">
    <property type="term" value="F:carboxypeptidase activity"/>
    <property type="evidence" value="ECO:0007669"/>
    <property type="project" value="UniProtKB-KW"/>
</dbReference>
<feature type="region of interest" description="Disordered" evidence="8">
    <location>
        <begin position="340"/>
        <end position="376"/>
    </location>
</feature>
<feature type="compositionally biased region" description="Pro residues" evidence="8">
    <location>
        <begin position="39"/>
        <end position="50"/>
    </location>
</feature>
<reference evidence="13" key="1">
    <citation type="journal article" date="2019" name="Int. J. Syst. Evol. Microbiol.">
        <title>The Global Catalogue of Microorganisms (GCM) 10K type strain sequencing project: providing services to taxonomists for standard genome sequencing and annotation.</title>
        <authorList>
            <consortium name="The Broad Institute Genomics Platform"/>
            <consortium name="The Broad Institute Genome Sequencing Center for Infectious Disease"/>
            <person name="Wu L."/>
            <person name="Ma J."/>
        </authorList>
    </citation>
    <scope>NUCLEOTIDE SEQUENCE [LARGE SCALE GENOMIC DNA]</scope>
    <source>
        <strain evidence="13">CCUG 62763</strain>
    </source>
</reference>
<dbReference type="Pfam" id="PF00768">
    <property type="entry name" value="Peptidase_S11"/>
    <property type="match status" value="1"/>
</dbReference>
<feature type="chain" id="PRO_5046713513" evidence="10">
    <location>
        <begin position="27"/>
        <end position="443"/>
    </location>
</feature>
<sequence length="443" mass="43790">MRRRRGALAAVLAVLAVLLGGGPAVAAPDPARPTADPAAPTPTAPLPGGPPQGEGPGGVTVGGEGLDTRGTVVVDGAPPLPADVVAAGWLVADAGTGDVLAARDPHGRYYPASTLKTLTLLTLAHRLDPAAVVAGTVEDEAMEGSKVGIVVGGHYPVGLLFQALVMQSGNDAANALARAFGGTAATVDAMNATALEMGAFDTVAGSPSGLDVAGQSSSPYDLALFFRALVADPFTAGILLTPTAQMPGVEGRSPGFQIQNENPLAGYPGTLGGKTGFTDAARHTFVTAAERDGRRLVVSVMGTENVPRRASDQAALLLDWGFTVPPSLGSVGTLVDSAADVVPPEPTTTAAPSPAGPAEVAAGPADPAPPADDGPPALGAVALGAAAVAVVAATLIGRRRAVRRAPRGPAGPQARRGARDRRGPPGRSGPSAPGPGGSPSTLR</sequence>
<evidence type="ECO:0000256" key="10">
    <source>
        <dbReference type="SAM" id="SignalP"/>
    </source>
</evidence>
<dbReference type="Gene3D" id="3.40.710.10">
    <property type="entry name" value="DD-peptidase/beta-lactamase superfamily"/>
    <property type="match status" value="1"/>
</dbReference>
<gene>
    <name evidence="12" type="ORF">ACFO3M_06135</name>
</gene>
<comment type="similarity">
    <text evidence="1 7">Belongs to the peptidase S11 family.</text>
</comment>
<feature type="domain" description="Peptidase S11 D-alanyl-D-alanine carboxypeptidase A N-terminal" evidence="11">
    <location>
        <begin position="82"/>
        <end position="304"/>
    </location>
</feature>
<keyword evidence="6" id="KW-0961">Cell wall biogenesis/degradation</keyword>
<evidence type="ECO:0000256" key="4">
    <source>
        <dbReference type="ARBA" id="ARBA00022960"/>
    </source>
</evidence>
<keyword evidence="12" id="KW-0121">Carboxypeptidase</keyword>
<protein>
    <submittedName>
        <fullName evidence="12">D-alanyl-D-alanine carboxypeptidase family protein</fullName>
        <ecNumber evidence="12">3.4.-.-</ecNumber>
    </submittedName>
</protein>